<accession>A0A919YW35</accession>
<feature type="transmembrane region" description="Helical" evidence="6">
    <location>
        <begin position="12"/>
        <end position="34"/>
    </location>
</feature>
<dbReference type="InterPro" id="IPR024923">
    <property type="entry name" value="PG_synth_SpoVB"/>
</dbReference>
<sequence>MSIKRKWLKLTSYGALWLTAATLLTKLIGVLQKIPLQNLAGDSVFGIYNIVYPIYQMMMALGIAGIPTALASYIAMQPPLERERTLRVGLTISSAASLIMAVIGFAAAPWLGSLIGHKEVVSSLRVLALALLITPLIAVYRGYYQGLDDAKTSSLSQLLEQLIRVACMVLLLWLGLKLDWSDATMSAAVMWGSVIGALATLLWFWQRKPKQPKQEDTSTSWIKEGAVLLKLALPTALAAIVVPMVAVVDALTIPRLLADSGVQGTEAMAQFGQYSRIQPLIQLVSMLLAALAAGFLPRWVKQERDGIAGHWLGTRLLLMHRIALLISFGAAAGLYILSEPINIALYKDAAGIATFRLLAISTAASCVLAVQAPLLQGAGITRLSIWLVIIAAGSKALLNGWLVPIHGIEGAALAANLSLLVPAVIGGWALYRTVQPINGVPYNMLTIVNRELARPLLAASLGMLIMLAALRLLKQLWPQELETRLDMTAYILVAVVIGASLYGLAMLLSRAITAEELRRLG</sequence>
<comment type="caution">
    <text evidence="7">The sequence shown here is derived from an EMBL/GenBank/DDBJ whole genome shotgun (WGS) entry which is preliminary data.</text>
</comment>
<gene>
    <name evidence="7" type="primary">csaA</name>
    <name evidence="7" type="ORF">J40TS1_52480</name>
</gene>
<dbReference type="InterPro" id="IPR050833">
    <property type="entry name" value="Poly_Biosynth_Transport"/>
</dbReference>
<evidence type="ECO:0000256" key="3">
    <source>
        <dbReference type="ARBA" id="ARBA00022692"/>
    </source>
</evidence>
<dbReference type="CDD" id="cd13124">
    <property type="entry name" value="MATE_SpoVB_like"/>
    <property type="match status" value="1"/>
</dbReference>
<evidence type="ECO:0000256" key="4">
    <source>
        <dbReference type="ARBA" id="ARBA00022989"/>
    </source>
</evidence>
<feature type="transmembrane region" description="Helical" evidence="6">
    <location>
        <begin position="123"/>
        <end position="143"/>
    </location>
</feature>
<keyword evidence="4 6" id="KW-1133">Transmembrane helix</keyword>
<feature type="transmembrane region" description="Helical" evidence="6">
    <location>
        <begin position="280"/>
        <end position="297"/>
    </location>
</feature>
<feature type="transmembrane region" description="Helical" evidence="6">
    <location>
        <begin position="383"/>
        <end position="405"/>
    </location>
</feature>
<evidence type="ECO:0000256" key="5">
    <source>
        <dbReference type="ARBA" id="ARBA00023136"/>
    </source>
</evidence>
<keyword evidence="2" id="KW-1003">Cell membrane</keyword>
<feature type="transmembrane region" description="Helical" evidence="6">
    <location>
        <begin position="155"/>
        <end position="176"/>
    </location>
</feature>
<dbReference type="GO" id="GO:0005886">
    <property type="term" value="C:plasma membrane"/>
    <property type="evidence" value="ECO:0007669"/>
    <property type="project" value="UniProtKB-SubCell"/>
</dbReference>
<proteinExistence type="predicted"/>
<evidence type="ECO:0000256" key="6">
    <source>
        <dbReference type="SAM" id="Phobius"/>
    </source>
</evidence>
<evidence type="ECO:0000313" key="7">
    <source>
        <dbReference type="EMBL" id="GIP19606.1"/>
    </source>
</evidence>
<dbReference type="InterPro" id="IPR002797">
    <property type="entry name" value="Polysacc_synth"/>
</dbReference>
<feature type="transmembrane region" description="Helical" evidence="6">
    <location>
        <begin position="188"/>
        <end position="205"/>
    </location>
</feature>
<comment type="subcellular location">
    <subcellularLocation>
        <location evidence="1">Cell membrane</location>
        <topology evidence="1">Multi-pass membrane protein</topology>
    </subcellularLocation>
</comment>
<feature type="transmembrane region" description="Helical" evidence="6">
    <location>
        <begin position="88"/>
        <end position="111"/>
    </location>
</feature>
<feature type="transmembrane region" description="Helical" evidence="6">
    <location>
        <begin position="318"/>
        <end position="337"/>
    </location>
</feature>
<protein>
    <submittedName>
        <fullName evidence="7">Polysaccharide biosynthesis protein</fullName>
    </submittedName>
</protein>
<keyword evidence="3 6" id="KW-0812">Transmembrane</keyword>
<reference evidence="7" key="1">
    <citation type="submission" date="2021-03" db="EMBL/GenBank/DDBJ databases">
        <title>Antimicrobial resistance genes in bacteria isolated from Japanese honey, and their potential for conferring macrolide and lincosamide resistance in the American foulbrood pathogen Paenibacillus larvae.</title>
        <authorList>
            <person name="Okamoto M."/>
            <person name="Kumagai M."/>
            <person name="Kanamori H."/>
            <person name="Takamatsu D."/>
        </authorList>
    </citation>
    <scope>NUCLEOTIDE SEQUENCE</scope>
    <source>
        <strain evidence="7">J40TS1</strain>
    </source>
</reference>
<feature type="transmembrane region" description="Helical" evidence="6">
    <location>
        <begin position="226"/>
        <end position="248"/>
    </location>
</feature>
<feature type="transmembrane region" description="Helical" evidence="6">
    <location>
        <begin position="452"/>
        <end position="470"/>
    </location>
</feature>
<feature type="transmembrane region" description="Helical" evidence="6">
    <location>
        <begin position="411"/>
        <end position="431"/>
    </location>
</feature>
<feature type="transmembrane region" description="Helical" evidence="6">
    <location>
        <begin position="54"/>
        <end position="76"/>
    </location>
</feature>
<evidence type="ECO:0000256" key="2">
    <source>
        <dbReference type="ARBA" id="ARBA00022475"/>
    </source>
</evidence>
<dbReference type="PANTHER" id="PTHR30250:SF21">
    <property type="entry name" value="LIPID II FLIPPASE MURJ"/>
    <property type="match status" value="1"/>
</dbReference>
<organism evidence="7 8">
    <name type="scientific">Paenibacillus montaniterrae</name>
    <dbReference type="NCBI Taxonomy" id="429341"/>
    <lineage>
        <taxon>Bacteria</taxon>
        <taxon>Bacillati</taxon>
        <taxon>Bacillota</taxon>
        <taxon>Bacilli</taxon>
        <taxon>Bacillales</taxon>
        <taxon>Paenibacillaceae</taxon>
        <taxon>Paenibacillus</taxon>
    </lineage>
</organism>
<dbReference type="Pfam" id="PF01943">
    <property type="entry name" value="Polysacc_synt"/>
    <property type="match status" value="1"/>
</dbReference>
<name>A0A919YW35_9BACL</name>
<dbReference type="EMBL" id="BOSE01000017">
    <property type="protein sequence ID" value="GIP19606.1"/>
    <property type="molecule type" value="Genomic_DNA"/>
</dbReference>
<dbReference type="RefSeq" id="WP_213520504.1">
    <property type="nucleotide sequence ID" value="NZ_BOSE01000017.1"/>
</dbReference>
<feature type="transmembrane region" description="Helical" evidence="6">
    <location>
        <begin position="490"/>
        <end position="509"/>
    </location>
</feature>
<evidence type="ECO:0000313" key="8">
    <source>
        <dbReference type="Proteomes" id="UP000683139"/>
    </source>
</evidence>
<feature type="transmembrane region" description="Helical" evidence="6">
    <location>
        <begin position="349"/>
        <end position="371"/>
    </location>
</feature>
<keyword evidence="8" id="KW-1185">Reference proteome</keyword>
<keyword evidence="5 6" id="KW-0472">Membrane</keyword>
<dbReference type="Proteomes" id="UP000683139">
    <property type="component" value="Unassembled WGS sequence"/>
</dbReference>
<dbReference type="PANTHER" id="PTHR30250">
    <property type="entry name" value="PST FAMILY PREDICTED COLANIC ACID TRANSPORTER"/>
    <property type="match status" value="1"/>
</dbReference>
<evidence type="ECO:0000256" key="1">
    <source>
        <dbReference type="ARBA" id="ARBA00004651"/>
    </source>
</evidence>
<dbReference type="AlphaFoldDB" id="A0A919YW35"/>